<dbReference type="RefSeq" id="XP_018325089.1">
    <property type="nucleotide sequence ID" value="XM_018469587.2"/>
</dbReference>
<dbReference type="InterPro" id="IPR050271">
    <property type="entry name" value="UDP-glycosyltransferase"/>
</dbReference>
<keyword evidence="5" id="KW-0812">Transmembrane</keyword>
<dbReference type="OrthoDB" id="5835829at2759"/>
<gene>
    <name evidence="7" type="primary">LOC108736964</name>
</gene>
<dbReference type="GO" id="GO:0015020">
    <property type="term" value="F:glucuronosyltransferase activity"/>
    <property type="evidence" value="ECO:0007669"/>
    <property type="project" value="UniProtKB-EC"/>
</dbReference>
<evidence type="ECO:0000313" key="6">
    <source>
        <dbReference type="Proteomes" id="UP000192223"/>
    </source>
</evidence>
<dbReference type="PANTHER" id="PTHR48043:SF114">
    <property type="entry name" value="IP04436P-RELATED"/>
    <property type="match status" value="1"/>
</dbReference>
<keyword evidence="3 4" id="KW-0808">Transferase</keyword>
<dbReference type="AlphaFoldDB" id="A0A1W4WMF1"/>
<feature type="transmembrane region" description="Helical" evidence="5">
    <location>
        <begin position="468"/>
        <end position="492"/>
    </location>
</feature>
<dbReference type="FunFam" id="3.40.50.2000:FF:000050">
    <property type="entry name" value="UDP-glucuronosyltransferase"/>
    <property type="match status" value="1"/>
</dbReference>
<comment type="subcellular location">
    <subcellularLocation>
        <location evidence="5">Membrane</location>
        <topology evidence="5">Single-pass membrane protein</topology>
    </subcellularLocation>
</comment>
<reference evidence="7" key="1">
    <citation type="submission" date="2025-08" db="UniProtKB">
        <authorList>
            <consortium name="RefSeq"/>
        </authorList>
    </citation>
    <scope>IDENTIFICATION</scope>
    <source>
        <tissue evidence="7">Entire body</tissue>
    </source>
</reference>
<dbReference type="Proteomes" id="UP000192223">
    <property type="component" value="Unplaced"/>
</dbReference>
<evidence type="ECO:0000256" key="5">
    <source>
        <dbReference type="RuleBase" id="RU362059"/>
    </source>
</evidence>
<keyword evidence="2 4" id="KW-0328">Glycosyltransferase</keyword>
<evidence type="ECO:0000256" key="3">
    <source>
        <dbReference type="ARBA" id="ARBA00022679"/>
    </source>
</evidence>
<keyword evidence="6" id="KW-1185">Reference proteome</keyword>
<dbReference type="GO" id="GO:0016020">
    <property type="term" value="C:membrane"/>
    <property type="evidence" value="ECO:0007669"/>
    <property type="project" value="UniProtKB-SubCell"/>
</dbReference>
<evidence type="ECO:0000256" key="1">
    <source>
        <dbReference type="ARBA" id="ARBA00009995"/>
    </source>
</evidence>
<dbReference type="InterPro" id="IPR035595">
    <property type="entry name" value="UDP_glycos_trans_CS"/>
</dbReference>
<dbReference type="SUPFAM" id="SSF53756">
    <property type="entry name" value="UDP-Glycosyltransferase/glycogen phosphorylase"/>
    <property type="match status" value="1"/>
</dbReference>
<evidence type="ECO:0000256" key="4">
    <source>
        <dbReference type="RuleBase" id="RU003718"/>
    </source>
</evidence>
<sequence length="512" mass="58722">MKTQTLCFILFIISQIECYKILVLFVHPGKSHFLAFEPLFKALAEKQHEITVVSYFPQKETIANYTDISPKSKVFTYTEEIVLGNYDGSWISTIKSALVLAEFSKISCKEHFSTKEVQNLIKSDVKFDVVIYEIFASDCLLGFAHKFKAPLIGVSTPGTVMPWAYDRVGNPSNPSFILNQFYNHYGPFDFSERLYNTILDVYTRTIYRLLTVPFDNEIIRKHFGNDVPDVQEIVMNTSMILLNSHFSLSQPFPQVPAIVEVCGVHIQNPKQLSQNIEKWINESTHGVIYFSMGSMIKGHTFPEEKRNMFLRVFKRLPQRVLWKWESDMPGKPDNIMIQRWMPQYDILCHPNVKAFISHGGMLGTTETVQCGVPALVMPQFGDQFTNAKALEASGGGLIFDFWRDDEETLYNKLKQLLEPSFQQKAKQLSARFKDRPLPPLETAIYWVEYVARHGGAHHMRTAAVGMPLYKYLLLDVIAFLLAVITAILWITYRIVKFVGRKIIGQSIKVKTN</sequence>
<dbReference type="Pfam" id="PF00201">
    <property type="entry name" value="UDPGT"/>
    <property type="match status" value="1"/>
</dbReference>
<dbReference type="EC" id="2.4.1.17" evidence="5"/>
<comment type="similarity">
    <text evidence="1 4">Belongs to the UDP-glycosyltransferase family.</text>
</comment>
<accession>A0A1W4WMF1</accession>
<dbReference type="PANTHER" id="PTHR48043">
    <property type="entry name" value="EG:EG0003.4 PROTEIN-RELATED"/>
    <property type="match status" value="1"/>
</dbReference>
<evidence type="ECO:0000313" key="7">
    <source>
        <dbReference type="RefSeq" id="XP_018325089.1"/>
    </source>
</evidence>
<name>A0A1W4WMF1_AGRPL</name>
<dbReference type="Gene3D" id="3.40.50.2000">
    <property type="entry name" value="Glycogen Phosphorylase B"/>
    <property type="match status" value="2"/>
</dbReference>
<comment type="catalytic activity">
    <reaction evidence="5">
        <text>glucuronate acceptor + UDP-alpha-D-glucuronate = acceptor beta-D-glucuronoside + UDP + H(+)</text>
        <dbReference type="Rhea" id="RHEA:21032"/>
        <dbReference type="ChEBI" id="CHEBI:15378"/>
        <dbReference type="ChEBI" id="CHEBI:58052"/>
        <dbReference type="ChEBI" id="CHEBI:58223"/>
        <dbReference type="ChEBI" id="CHEBI:132367"/>
        <dbReference type="ChEBI" id="CHEBI:132368"/>
        <dbReference type="EC" id="2.4.1.17"/>
    </reaction>
</comment>
<dbReference type="InterPro" id="IPR002213">
    <property type="entry name" value="UDP_glucos_trans"/>
</dbReference>
<dbReference type="GeneID" id="108736964"/>
<dbReference type="FunFam" id="3.40.50.2000:FF:000144">
    <property type="entry name" value="UDP-glucuronosyltransferase"/>
    <property type="match status" value="1"/>
</dbReference>
<dbReference type="CDD" id="cd03784">
    <property type="entry name" value="GT1_Gtf-like"/>
    <property type="match status" value="1"/>
</dbReference>
<protein>
    <recommendedName>
        <fullName evidence="5">UDP-glucuronosyltransferase</fullName>
        <ecNumber evidence="5">2.4.1.17</ecNumber>
    </recommendedName>
</protein>
<dbReference type="PROSITE" id="PS00375">
    <property type="entry name" value="UDPGT"/>
    <property type="match status" value="1"/>
</dbReference>
<keyword evidence="5" id="KW-0472">Membrane</keyword>
<keyword evidence="5" id="KW-1133">Transmembrane helix</keyword>
<proteinExistence type="inferred from homology"/>
<evidence type="ECO:0000256" key="2">
    <source>
        <dbReference type="ARBA" id="ARBA00022676"/>
    </source>
</evidence>
<organism evidence="6 7">
    <name type="scientific">Agrilus planipennis</name>
    <name type="common">Emerald ash borer</name>
    <name type="synonym">Agrilus marcopoli</name>
    <dbReference type="NCBI Taxonomy" id="224129"/>
    <lineage>
        <taxon>Eukaryota</taxon>
        <taxon>Metazoa</taxon>
        <taxon>Ecdysozoa</taxon>
        <taxon>Arthropoda</taxon>
        <taxon>Hexapoda</taxon>
        <taxon>Insecta</taxon>
        <taxon>Pterygota</taxon>
        <taxon>Neoptera</taxon>
        <taxon>Endopterygota</taxon>
        <taxon>Coleoptera</taxon>
        <taxon>Polyphaga</taxon>
        <taxon>Elateriformia</taxon>
        <taxon>Buprestoidea</taxon>
        <taxon>Buprestidae</taxon>
        <taxon>Agrilinae</taxon>
        <taxon>Agrilus</taxon>
    </lineage>
</organism>